<evidence type="ECO:0000313" key="2">
    <source>
        <dbReference type="EMBL" id="SKC44864.1"/>
    </source>
</evidence>
<gene>
    <name evidence="2" type="ORF">SAMN05660236_0607</name>
</gene>
<dbReference type="STRING" id="688867.SAMN05660236_0607"/>
<evidence type="ECO:0008006" key="4">
    <source>
        <dbReference type="Google" id="ProtNLM"/>
    </source>
</evidence>
<dbReference type="AlphaFoldDB" id="A0A1T5J0I2"/>
<evidence type="ECO:0000256" key="1">
    <source>
        <dbReference type="SAM" id="SignalP"/>
    </source>
</evidence>
<sequence length="333" mass="38353">MAKLISVVLFVVWAFQGMAQSDARDTTYYATYDKIITARFYFSQKYTSYQYRDDAEGIRLRYKPNTTLNMGVGATYKWATLNLAYGFGFLNRDEAKGKTKYLDLQTHIYGRKLIIDAFGQFYTGFYMNKDEIEQGASGYYLRPDIKVRYLGASGQYLFNHKRFSYRASFLQSEWQKKSAGSLLAGVEFFLGRSKADSSIVPAVIRGQINETDLNQVDFFDIGPNIGYIYTFVYKKHFYITGQATVSLDYGIHTLRMNGENKRSSVFSPNSSFSFFAGYNSKTWALSFIFVNKNISIASEEDRIDFNTGNLRFNIVHRFVPHGKTKRVLKEVIR</sequence>
<dbReference type="OrthoDB" id="669053at2"/>
<evidence type="ECO:0000313" key="3">
    <source>
        <dbReference type="Proteomes" id="UP000190961"/>
    </source>
</evidence>
<feature type="chain" id="PRO_5013250727" description="DUF4421 domain-containing protein" evidence="1">
    <location>
        <begin position="20"/>
        <end position="333"/>
    </location>
</feature>
<keyword evidence="1" id="KW-0732">Signal</keyword>
<accession>A0A1T5J0I2</accession>
<dbReference type="InterPro" id="IPR025535">
    <property type="entry name" value="DUF4421"/>
</dbReference>
<feature type="signal peptide" evidence="1">
    <location>
        <begin position="1"/>
        <end position="19"/>
    </location>
</feature>
<dbReference type="RefSeq" id="WP_143785580.1">
    <property type="nucleotide sequence ID" value="NZ_FUZU01000001.1"/>
</dbReference>
<organism evidence="2 3">
    <name type="scientific">Ohtaekwangia koreensis</name>
    <dbReference type="NCBI Taxonomy" id="688867"/>
    <lineage>
        <taxon>Bacteria</taxon>
        <taxon>Pseudomonadati</taxon>
        <taxon>Bacteroidota</taxon>
        <taxon>Cytophagia</taxon>
        <taxon>Cytophagales</taxon>
        <taxon>Fulvivirgaceae</taxon>
        <taxon>Ohtaekwangia</taxon>
    </lineage>
</organism>
<name>A0A1T5J0I2_9BACT</name>
<dbReference type="Pfam" id="PF14391">
    <property type="entry name" value="DUF4421"/>
    <property type="match status" value="1"/>
</dbReference>
<dbReference type="EMBL" id="FUZU01000001">
    <property type="protein sequence ID" value="SKC44864.1"/>
    <property type="molecule type" value="Genomic_DNA"/>
</dbReference>
<dbReference type="Proteomes" id="UP000190961">
    <property type="component" value="Unassembled WGS sequence"/>
</dbReference>
<protein>
    <recommendedName>
        <fullName evidence="4">DUF4421 domain-containing protein</fullName>
    </recommendedName>
</protein>
<proteinExistence type="predicted"/>
<keyword evidence="3" id="KW-1185">Reference proteome</keyword>
<reference evidence="2 3" key="1">
    <citation type="submission" date="2017-02" db="EMBL/GenBank/DDBJ databases">
        <authorList>
            <person name="Peterson S.W."/>
        </authorList>
    </citation>
    <scope>NUCLEOTIDE SEQUENCE [LARGE SCALE GENOMIC DNA]</scope>
    <source>
        <strain evidence="2 3">DSM 25262</strain>
    </source>
</reference>